<feature type="domain" description="Glycosyltransferase subfamily 4-like N-terminal" evidence="3">
    <location>
        <begin position="15"/>
        <end position="161"/>
    </location>
</feature>
<organism evidence="4 5">
    <name type="scientific">Cupriavidus gilardii J11</name>
    <dbReference type="NCBI Taxonomy" id="936133"/>
    <lineage>
        <taxon>Bacteria</taxon>
        <taxon>Pseudomonadati</taxon>
        <taxon>Pseudomonadota</taxon>
        <taxon>Betaproteobacteria</taxon>
        <taxon>Burkholderiales</taxon>
        <taxon>Burkholderiaceae</taxon>
        <taxon>Cupriavidus</taxon>
    </lineage>
</organism>
<evidence type="ECO:0000313" key="4">
    <source>
        <dbReference type="EMBL" id="TWG81415.1"/>
    </source>
</evidence>
<dbReference type="AlphaFoldDB" id="A0A562B887"/>
<accession>A0A562B887</accession>
<dbReference type="SUPFAM" id="SSF53756">
    <property type="entry name" value="UDP-Glycosyltransferase/glycogen phosphorylase"/>
    <property type="match status" value="1"/>
</dbReference>
<dbReference type="InterPro" id="IPR028098">
    <property type="entry name" value="Glyco_trans_4-like_N"/>
</dbReference>
<evidence type="ECO:0000259" key="3">
    <source>
        <dbReference type="Pfam" id="PF13579"/>
    </source>
</evidence>
<dbReference type="InterPro" id="IPR001296">
    <property type="entry name" value="Glyco_trans_1"/>
</dbReference>
<feature type="domain" description="Glycosyl transferase family 1" evidence="2">
    <location>
        <begin position="193"/>
        <end position="356"/>
    </location>
</feature>
<name>A0A562B887_9BURK</name>
<dbReference type="GO" id="GO:0016757">
    <property type="term" value="F:glycosyltransferase activity"/>
    <property type="evidence" value="ECO:0007669"/>
    <property type="project" value="InterPro"/>
</dbReference>
<dbReference type="Gene3D" id="3.40.50.2000">
    <property type="entry name" value="Glycogen Phosphorylase B"/>
    <property type="match status" value="2"/>
</dbReference>
<keyword evidence="4" id="KW-0808">Transferase</keyword>
<dbReference type="PANTHER" id="PTHR12526">
    <property type="entry name" value="GLYCOSYLTRANSFERASE"/>
    <property type="match status" value="1"/>
</dbReference>
<proteinExistence type="predicted"/>
<reference evidence="4 5" key="1">
    <citation type="submission" date="2019-07" db="EMBL/GenBank/DDBJ databases">
        <title>Genome sequencing of lignin-degrading bacterial isolates.</title>
        <authorList>
            <person name="Gladden J."/>
        </authorList>
    </citation>
    <scope>NUCLEOTIDE SEQUENCE [LARGE SCALE GENOMIC DNA]</scope>
    <source>
        <strain evidence="4 5">J11</strain>
    </source>
</reference>
<feature type="region of interest" description="Disordered" evidence="1">
    <location>
        <begin position="381"/>
        <end position="403"/>
    </location>
</feature>
<gene>
    <name evidence="4" type="ORF">L602_004100000140</name>
</gene>
<dbReference type="EMBL" id="VLJN01000036">
    <property type="protein sequence ID" value="TWG81415.1"/>
    <property type="molecule type" value="Genomic_DNA"/>
</dbReference>
<sequence length="403" mass="44579">MKLLHIIATINPAGGGPIEGLRQLRIPLVERGVQVDVCCGDDPAAPYVRDSELSVIALGPSKGIYTYNRRLIPWLRENGARYDAVIVEGLWQFHGLATWLTLRGKVPFFVFTHGMLDPWFKTRYPLKHLKKWFYWMLVERKVLRDADAALFTCDEERRRARLSFPLYRCTERIASYGTAQPPLQRDALRAAFHAAFPQTEGKRIVLFFGRLHEKKGCDLLIDAFARVAAEDPALQLVMAGPGAPALQQQLAAQAKHAGIADRVVWTGMLSGDCKWGAFHAAEVFCLPSHQENFGVAVVEALGCGVPVLISDKVNIWREIEADGAGIVQPDTVDGTERSLRQWLSASAARRDAMRTAAPACFSRRFQSRQVGERLLNIIQGRPEGASSETDSSGAVLPGAAPLR</sequence>
<dbReference type="Pfam" id="PF13579">
    <property type="entry name" value="Glyco_trans_4_4"/>
    <property type="match status" value="1"/>
</dbReference>
<evidence type="ECO:0000259" key="2">
    <source>
        <dbReference type="Pfam" id="PF00534"/>
    </source>
</evidence>
<comment type="caution">
    <text evidence="4">The sequence shown here is derived from an EMBL/GenBank/DDBJ whole genome shotgun (WGS) entry which is preliminary data.</text>
</comment>
<keyword evidence="5" id="KW-1185">Reference proteome</keyword>
<dbReference type="Proteomes" id="UP000318141">
    <property type="component" value="Unassembled WGS sequence"/>
</dbReference>
<dbReference type="OrthoDB" id="433681at2"/>
<protein>
    <submittedName>
        <fullName evidence="4">Glycosyltransferase involved in cell wall biosynthesis</fullName>
    </submittedName>
</protein>
<evidence type="ECO:0000313" key="5">
    <source>
        <dbReference type="Proteomes" id="UP000318141"/>
    </source>
</evidence>
<evidence type="ECO:0000256" key="1">
    <source>
        <dbReference type="SAM" id="MobiDB-lite"/>
    </source>
</evidence>
<dbReference type="Pfam" id="PF00534">
    <property type="entry name" value="Glycos_transf_1"/>
    <property type="match status" value="1"/>
</dbReference>